<dbReference type="Gene3D" id="3.30.1340.30">
    <property type="match status" value="1"/>
</dbReference>
<keyword evidence="2" id="KW-1133">Transmembrane helix</keyword>
<dbReference type="STRING" id="1576369.SAMN05421753_11118"/>
<sequence length="272" mass="29657">MKPTPPPGPSRPQRTQSNLPTRLPDLDTIATPATRPTPVEHQVNDEKVRKQVVEVLGELGQQMRMSIHVRSEHGDVYLRGTVDTSYNRLLVVSVVSRLPGVKKIHDEITLGSQFHGKAEANHVGNGNRKRNLQFVGIVAAVVLLAGAYGAWSLTTTSLSDFPVVVLYAGKPADGAILTLHPLDPQPANEIKRPLGRVGPDGTVEWTTFDRGDGVPPGRYAVTAIWHPLVLVNGETFSRSNVLGKEYQKSDSTPLRLEVSAQAQSPLQVELKR</sequence>
<feature type="domain" description="BON" evidence="3">
    <location>
        <begin position="44"/>
        <end position="112"/>
    </location>
</feature>
<evidence type="ECO:0000259" key="3">
    <source>
        <dbReference type="PROSITE" id="PS50914"/>
    </source>
</evidence>
<dbReference type="PROSITE" id="PS50914">
    <property type="entry name" value="BON"/>
    <property type="match status" value="1"/>
</dbReference>
<gene>
    <name evidence="4" type="ORF">SAMN05421753_11118</name>
</gene>
<keyword evidence="2" id="KW-0472">Membrane</keyword>
<evidence type="ECO:0000313" key="5">
    <source>
        <dbReference type="Proteomes" id="UP000199518"/>
    </source>
</evidence>
<dbReference type="AlphaFoldDB" id="A0A1I3JUH8"/>
<evidence type="ECO:0000256" key="2">
    <source>
        <dbReference type="SAM" id="Phobius"/>
    </source>
</evidence>
<dbReference type="EMBL" id="FOQD01000011">
    <property type="protein sequence ID" value="SFI63929.1"/>
    <property type="molecule type" value="Genomic_DNA"/>
</dbReference>
<dbReference type="Proteomes" id="UP000199518">
    <property type="component" value="Unassembled WGS sequence"/>
</dbReference>
<reference evidence="5" key="1">
    <citation type="submission" date="2016-10" db="EMBL/GenBank/DDBJ databases">
        <authorList>
            <person name="Varghese N."/>
            <person name="Submissions S."/>
        </authorList>
    </citation>
    <scope>NUCLEOTIDE SEQUENCE [LARGE SCALE GENOMIC DNA]</scope>
    <source>
        <strain evidence="5">DSM 26348</strain>
    </source>
</reference>
<feature type="region of interest" description="Disordered" evidence="1">
    <location>
        <begin position="1"/>
        <end position="43"/>
    </location>
</feature>
<name>A0A1I3JUH8_9PLAN</name>
<feature type="transmembrane region" description="Helical" evidence="2">
    <location>
        <begin position="132"/>
        <end position="151"/>
    </location>
</feature>
<dbReference type="RefSeq" id="WP_175517512.1">
    <property type="nucleotide sequence ID" value="NZ_FOQD01000011.1"/>
</dbReference>
<protein>
    <submittedName>
        <fullName evidence="4">BON domain-containing protein</fullName>
    </submittedName>
</protein>
<evidence type="ECO:0000256" key="1">
    <source>
        <dbReference type="SAM" id="MobiDB-lite"/>
    </source>
</evidence>
<dbReference type="InterPro" id="IPR007055">
    <property type="entry name" value="BON_dom"/>
</dbReference>
<dbReference type="Pfam" id="PF04972">
    <property type="entry name" value="BON"/>
    <property type="match status" value="1"/>
</dbReference>
<evidence type="ECO:0000313" key="4">
    <source>
        <dbReference type="EMBL" id="SFI63929.1"/>
    </source>
</evidence>
<accession>A0A1I3JUH8</accession>
<keyword evidence="2" id="KW-0812">Transmembrane</keyword>
<keyword evidence="5" id="KW-1185">Reference proteome</keyword>
<proteinExistence type="predicted"/>
<feature type="compositionally biased region" description="Pro residues" evidence="1">
    <location>
        <begin position="1"/>
        <end position="10"/>
    </location>
</feature>
<organism evidence="4 5">
    <name type="scientific">Planctomicrobium piriforme</name>
    <dbReference type="NCBI Taxonomy" id="1576369"/>
    <lineage>
        <taxon>Bacteria</taxon>
        <taxon>Pseudomonadati</taxon>
        <taxon>Planctomycetota</taxon>
        <taxon>Planctomycetia</taxon>
        <taxon>Planctomycetales</taxon>
        <taxon>Planctomycetaceae</taxon>
        <taxon>Planctomicrobium</taxon>
    </lineage>
</organism>